<keyword evidence="2" id="KW-1185">Reference proteome</keyword>
<proteinExistence type="predicted"/>
<organism evidence="1 2">
    <name type="scientific">Aspergillus pseudoustus</name>
    <dbReference type="NCBI Taxonomy" id="1810923"/>
    <lineage>
        <taxon>Eukaryota</taxon>
        <taxon>Fungi</taxon>
        <taxon>Dikarya</taxon>
        <taxon>Ascomycota</taxon>
        <taxon>Pezizomycotina</taxon>
        <taxon>Eurotiomycetes</taxon>
        <taxon>Eurotiomycetidae</taxon>
        <taxon>Eurotiales</taxon>
        <taxon>Aspergillaceae</taxon>
        <taxon>Aspergillus</taxon>
        <taxon>Aspergillus subgen. Nidulantes</taxon>
    </lineage>
</organism>
<evidence type="ECO:0000313" key="1">
    <source>
        <dbReference type="EMBL" id="KAL2832667.1"/>
    </source>
</evidence>
<name>A0ABR4IYN2_9EURO</name>
<protein>
    <submittedName>
        <fullName evidence="1">Uncharacterized protein</fullName>
    </submittedName>
</protein>
<dbReference type="Proteomes" id="UP001610446">
    <property type="component" value="Unassembled WGS sequence"/>
</dbReference>
<gene>
    <name evidence="1" type="ORF">BJY01DRAFT_225853</name>
</gene>
<evidence type="ECO:0000313" key="2">
    <source>
        <dbReference type="Proteomes" id="UP001610446"/>
    </source>
</evidence>
<reference evidence="1 2" key="1">
    <citation type="submission" date="2024-07" db="EMBL/GenBank/DDBJ databases">
        <title>Section-level genome sequencing and comparative genomics of Aspergillus sections Usti and Cavernicolus.</title>
        <authorList>
            <consortium name="Lawrence Berkeley National Laboratory"/>
            <person name="Nybo J.L."/>
            <person name="Vesth T.C."/>
            <person name="Theobald S."/>
            <person name="Frisvad J.C."/>
            <person name="Larsen T.O."/>
            <person name="Kjaerboelling I."/>
            <person name="Rothschild-Mancinelli K."/>
            <person name="Lyhne E.K."/>
            <person name="Kogle M.E."/>
            <person name="Barry K."/>
            <person name="Clum A."/>
            <person name="Na H."/>
            <person name="Ledsgaard L."/>
            <person name="Lin J."/>
            <person name="Lipzen A."/>
            <person name="Kuo A."/>
            <person name="Riley R."/>
            <person name="Mondo S."/>
            <person name="Labutti K."/>
            <person name="Haridas S."/>
            <person name="Pangalinan J."/>
            <person name="Salamov A.A."/>
            <person name="Simmons B.A."/>
            <person name="Magnuson J.K."/>
            <person name="Chen J."/>
            <person name="Drula E."/>
            <person name="Henrissat B."/>
            <person name="Wiebenga A."/>
            <person name="Lubbers R.J."/>
            <person name="Gomes A.C."/>
            <person name="Makela M.R."/>
            <person name="Stajich J."/>
            <person name="Grigoriev I.V."/>
            <person name="Mortensen U.H."/>
            <person name="De Vries R.P."/>
            <person name="Baker S.E."/>
            <person name="Andersen M.R."/>
        </authorList>
    </citation>
    <scope>NUCLEOTIDE SEQUENCE [LARGE SCALE GENOMIC DNA]</scope>
    <source>
        <strain evidence="1 2">CBS 123904</strain>
    </source>
</reference>
<sequence>MFGSALALSKGRAGCRIRGAAETVRPNGCRVTLSYEAELSLLFLFLFSSTRLETLPHVMSLNIRVPKEQRERASLARVV</sequence>
<accession>A0ABR4IYN2</accession>
<dbReference type="EMBL" id="JBFXLU010000259">
    <property type="protein sequence ID" value="KAL2832667.1"/>
    <property type="molecule type" value="Genomic_DNA"/>
</dbReference>
<comment type="caution">
    <text evidence="1">The sequence shown here is derived from an EMBL/GenBank/DDBJ whole genome shotgun (WGS) entry which is preliminary data.</text>
</comment>